<protein>
    <submittedName>
        <fullName evidence="2">Uncharacterized protein</fullName>
    </submittedName>
</protein>
<organism evidence="2 3">
    <name type="scientific">Lacipirellula parvula</name>
    <dbReference type="NCBI Taxonomy" id="2650471"/>
    <lineage>
        <taxon>Bacteria</taxon>
        <taxon>Pseudomonadati</taxon>
        <taxon>Planctomycetota</taxon>
        <taxon>Planctomycetia</taxon>
        <taxon>Pirellulales</taxon>
        <taxon>Lacipirellulaceae</taxon>
        <taxon>Lacipirellula</taxon>
    </lineage>
</organism>
<gene>
    <name evidence="2" type="ORF">PLANPX_1766</name>
</gene>
<name>A0A5K7X5X9_9BACT</name>
<dbReference type="AlphaFoldDB" id="A0A5K7X5X9"/>
<proteinExistence type="predicted"/>
<evidence type="ECO:0000256" key="1">
    <source>
        <dbReference type="SAM" id="Phobius"/>
    </source>
</evidence>
<evidence type="ECO:0000313" key="3">
    <source>
        <dbReference type="Proteomes" id="UP000326837"/>
    </source>
</evidence>
<dbReference type="Proteomes" id="UP000326837">
    <property type="component" value="Chromosome"/>
</dbReference>
<accession>A0A5K7X5X9</accession>
<dbReference type="RefSeq" id="WP_152098168.1">
    <property type="nucleotide sequence ID" value="NZ_AP021861.1"/>
</dbReference>
<keyword evidence="1" id="KW-0472">Membrane</keyword>
<sequence length="263" mass="28066">MIADTPPQTSRPPSLALSIIGSVLAVLLVVAGALYWAAQAVDPFYAAATQAKPAELKEAGEQLENRVADLTDQAETTGRWESVFSDEEVNGWLATVLREKYPTLLPPEVVDPRVSFVNGKCLLGYRYQGDKVRAMVTIEGEAFMASDDVAGLRLRKARLGFLPLPLSKVVDHINDGAKQLKIPVKWVEQEGDPVMLVGVTNALSTDEEVRRLDAIDLRDGQLVLAGSIEPRPTLAPAKSSSIGDRARAAVNAAASAAAAAAVQ</sequence>
<reference evidence="3" key="1">
    <citation type="submission" date="2019-10" db="EMBL/GenBank/DDBJ databases">
        <title>Lacipirellula parvula gen. nov., sp. nov., representing a lineage of planctomycetes widespread in freshwater anoxic habitats, and description of the family Lacipirellulaceae.</title>
        <authorList>
            <person name="Dedysh S.N."/>
            <person name="Kulichevskaya I.S."/>
            <person name="Beletsky A.V."/>
            <person name="Rakitin A.L."/>
            <person name="Mardanov A.V."/>
            <person name="Ivanova A.A."/>
            <person name="Saltykova V.X."/>
            <person name="Rijpstra W.I.C."/>
            <person name="Sinninghe Damste J.S."/>
            <person name="Ravin N.V."/>
        </authorList>
    </citation>
    <scope>NUCLEOTIDE SEQUENCE [LARGE SCALE GENOMIC DNA]</scope>
    <source>
        <strain evidence="3">PX69</strain>
    </source>
</reference>
<dbReference type="KEGG" id="lpav:PLANPX_1766"/>
<feature type="transmembrane region" description="Helical" evidence="1">
    <location>
        <begin position="15"/>
        <end position="37"/>
    </location>
</feature>
<keyword evidence="3" id="KW-1185">Reference proteome</keyword>
<evidence type="ECO:0000313" key="2">
    <source>
        <dbReference type="EMBL" id="BBO32154.1"/>
    </source>
</evidence>
<keyword evidence="1" id="KW-0812">Transmembrane</keyword>
<dbReference type="EMBL" id="AP021861">
    <property type="protein sequence ID" value="BBO32154.1"/>
    <property type="molecule type" value="Genomic_DNA"/>
</dbReference>
<keyword evidence="1" id="KW-1133">Transmembrane helix</keyword>